<keyword evidence="3" id="KW-1185">Reference proteome</keyword>
<dbReference type="RefSeq" id="WP_240573498.1">
    <property type="nucleotide sequence ID" value="NZ_CP136709.1"/>
</dbReference>
<proteinExistence type="predicted"/>
<accession>A0ABS9RKL8</accession>
<dbReference type="Pfam" id="PF16407">
    <property type="entry name" value="PKD_2"/>
    <property type="match status" value="1"/>
</dbReference>
<organism evidence="2 3">
    <name type="scientific">Aestuariibaculum lutulentum</name>
    <dbReference type="NCBI Taxonomy" id="2920935"/>
    <lineage>
        <taxon>Bacteria</taxon>
        <taxon>Pseudomonadati</taxon>
        <taxon>Bacteroidota</taxon>
        <taxon>Flavobacteriia</taxon>
        <taxon>Flavobacteriales</taxon>
        <taxon>Flavobacteriaceae</taxon>
    </lineage>
</organism>
<sequence>MSNYIKFKHAIVLVMVLMFSACMEDEGNYDYIEINEVSIDGLPDNYEVLQLDYFNIVPELSFTLDENEQGKYSYKWEAIQTLNVIGGDKVFELSTERDLLERVTLTPGEYELYYTVKDLTTELEVHKKFKLKVVTGFSEGWLLLSDTNNGARLDMVSKVGGEFNPIYNVLEGSGIELSGTADFVYTYPYKPNFYGIYVSTSGNGTIKLEPDTFEWKSIYNLSSEFVTSQPTDLRADKVMGTLFNWGYANVGGDLYHYYNALGKFYGVKVNYIDNEPFEASPISCMELTYGGYAMFYDNTNKRFVRNSQFGVSSVMPNPAPESRLFDYTTGKDILYMVNNTFGGDFYYSNIFALLKDPATSKSYVAQFISWSGQQKHYSEIEATDFDKATTYAISPNYGYLFYAVGSKLYQYDIFTKQTKLMEDLGSEEITLIKFEPFLSWWNPVYAGMDKKLIVCSYDPSEQDGSNGAMRLYYVPEVNKQIELEATYTGFGKIKSIAYRER</sequence>
<feature type="signal peptide" evidence="1">
    <location>
        <begin position="1"/>
        <end position="23"/>
    </location>
</feature>
<feature type="chain" id="PRO_5046938992" evidence="1">
    <location>
        <begin position="24"/>
        <end position="501"/>
    </location>
</feature>
<keyword evidence="1" id="KW-0732">Signal</keyword>
<gene>
    <name evidence="2" type="ORF">MKW35_10460</name>
</gene>
<evidence type="ECO:0000256" key="1">
    <source>
        <dbReference type="SAM" id="SignalP"/>
    </source>
</evidence>
<protein>
    <submittedName>
        <fullName evidence="2">PKD-like family lipoprotein</fullName>
    </submittedName>
</protein>
<reference evidence="2" key="1">
    <citation type="submission" date="2022-02" db="EMBL/GenBank/DDBJ databases">
        <title>Aestuariibaculum sp., a marine bacterium isolated from sediment in Guangxi.</title>
        <authorList>
            <person name="Ying J."/>
        </authorList>
    </citation>
    <scope>NUCLEOTIDE SEQUENCE</scope>
    <source>
        <strain evidence="2">L182</strain>
    </source>
</reference>
<dbReference type="InterPro" id="IPR032183">
    <property type="entry name" value="PKD-like"/>
</dbReference>
<evidence type="ECO:0000313" key="2">
    <source>
        <dbReference type="EMBL" id="MCH4553046.1"/>
    </source>
</evidence>
<name>A0ABS9RKL8_9FLAO</name>
<dbReference type="Proteomes" id="UP001156141">
    <property type="component" value="Unassembled WGS sequence"/>
</dbReference>
<comment type="caution">
    <text evidence="2">The sequence shown here is derived from an EMBL/GenBank/DDBJ whole genome shotgun (WGS) entry which is preliminary data.</text>
</comment>
<dbReference type="EMBL" id="JAKVQD010000004">
    <property type="protein sequence ID" value="MCH4553046.1"/>
    <property type="molecule type" value="Genomic_DNA"/>
</dbReference>
<evidence type="ECO:0000313" key="3">
    <source>
        <dbReference type="Proteomes" id="UP001156141"/>
    </source>
</evidence>
<dbReference type="PROSITE" id="PS51257">
    <property type="entry name" value="PROKAR_LIPOPROTEIN"/>
    <property type="match status" value="1"/>
</dbReference>